<keyword evidence="1" id="KW-0732">Signal</keyword>
<dbReference type="RefSeq" id="XP_019018220.1">
    <property type="nucleotide sequence ID" value="XM_019160670.1"/>
</dbReference>
<proteinExistence type="predicted"/>
<reference evidence="2 3" key="1">
    <citation type="journal article" date="2016" name="Proc. Natl. Acad. Sci. U.S.A.">
        <title>Comparative genomics of biotechnologically important yeasts.</title>
        <authorList>
            <person name="Riley R."/>
            <person name="Haridas S."/>
            <person name="Wolfe K.H."/>
            <person name="Lopes M.R."/>
            <person name="Hittinger C.T."/>
            <person name="Goeker M."/>
            <person name="Salamov A.A."/>
            <person name="Wisecaver J.H."/>
            <person name="Long T.M."/>
            <person name="Calvey C.H."/>
            <person name="Aerts A.L."/>
            <person name="Barry K.W."/>
            <person name="Choi C."/>
            <person name="Clum A."/>
            <person name="Coughlan A.Y."/>
            <person name="Deshpande S."/>
            <person name="Douglass A.P."/>
            <person name="Hanson S.J."/>
            <person name="Klenk H.-P."/>
            <person name="LaButti K.M."/>
            <person name="Lapidus A."/>
            <person name="Lindquist E.A."/>
            <person name="Lipzen A.M."/>
            <person name="Meier-Kolthoff J.P."/>
            <person name="Ohm R.A."/>
            <person name="Otillar R.P."/>
            <person name="Pangilinan J.L."/>
            <person name="Peng Y."/>
            <person name="Rokas A."/>
            <person name="Rosa C.A."/>
            <person name="Scheuner C."/>
            <person name="Sibirny A.A."/>
            <person name="Slot J.C."/>
            <person name="Stielow J.B."/>
            <person name="Sun H."/>
            <person name="Kurtzman C.P."/>
            <person name="Blackwell M."/>
            <person name="Grigoriev I.V."/>
            <person name="Jeffries T.W."/>
        </authorList>
    </citation>
    <scope>NUCLEOTIDE SEQUENCE [LARGE SCALE GENOMIC DNA]</scope>
    <source>
        <strain evidence="2 3">NRRL Y-2026</strain>
    </source>
</reference>
<evidence type="ECO:0000313" key="2">
    <source>
        <dbReference type="EMBL" id="ODQ47107.1"/>
    </source>
</evidence>
<dbReference type="AlphaFoldDB" id="A0A1E3NLU3"/>
<sequence>MKLLSLLALLYTVITCHAQQLYKVSKALNNFTACVAEFSSSKYNVTVGAGTTIYYMPVDREGLDSRNHDAVFMGCLIAYTRGLDILLVSDFSEVSGDIVHDPTMLLPSYDWSEVLIEASTTINPYYNVNDGDETVYLEKRDSEYTVERSGEDSACRNTGLFWI</sequence>
<dbReference type="EMBL" id="KV454002">
    <property type="protein sequence ID" value="ODQ47107.1"/>
    <property type="molecule type" value="Genomic_DNA"/>
</dbReference>
<evidence type="ECO:0000313" key="3">
    <source>
        <dbReference type="Proteomes" id="UP000094455"/>
    </source>
</evidence>
<keyword evidence="3" id="KW-1185">Reference proteome</keyword>
<gene>
    <name evidence="2" type="ORF">PICMEDRAFT_15103</name>
</gene>
<feature type="chain" id="PRO_5009133420" evidence="1">
    <location>
        <begin position="19"/>
        <end position="163"/>
    </location>
</feature>
<dbReference type="GeneID" id="30177357"/>
<organism evidence="2 3">
    <name type="scientific">Pichia membranifaciens NRRL Y-2026</name>
    <dbReference type="NCBI Taxonomy" id="763406"/>
    <lineage>
        <taxon>Eukaryota</taxon>
        <taxon>Fungi</taxon>
        <taxon>Dikarya</taxon>
        <taxon>Ascomycota</taxon>
        <taxon>Saccharomycotina</taxon>
        <taxon>Pichiomycetes</taxon>
        <taxon>Pichiales</taxon>
        <taxon>Pichiaceae</taxon>
        <taxon>Pichia</taxon>
    </lineage>
</organism>
<protein>
    <submittedName>
        <fullName evidence="2">Uncharacterized protein</fullName>
    </submittedName>
</protein>
<evidence type="ECO:0000256" key="1">
    <source>
        <dbReference type="SAM" id="SignalP"/>
    </source>
</evidence>
<accession>A0A1E3NLU3</accession>
<feature type="signal peptide" evidence="1">
    <location>
        <begin position="1"/>
        <end position="18"/>
    </location>
</feature>
<name>A0A1E3NLU3_9ASCO</name>
<dbReference type="Proteomes" id="UP000094455">
    <property type="component" value="Unassembled WGS sequence"/>
</dbReference>